<evidence type="ECO:0000313" key="2">
    <source>
        <dbReference type="Proteomes" id="UP001589774"/>
    </source>
</evidence>
<accession>A0ABV6HMB8</accession>
<gene>
    <name evidence="1" type="ORF">ACFFI0_15755</name>
</gene>
<name>A0ABV6HMB8_9SPHI</name>
<dbReference type="Proteomes" id="UP001589774">
    <property type="component" value="Unassembled WGS sequence"/>
</dbReference>
<evidence type="ECO:0000313" key="1">
    <source>
        <dbReference type="EMBL" id="MFC0319777.1"/>
    </source>
</evidence>
<reference evidence="1 2" key="1">
    <citation type="submission" date="2024-09" db="EMBL/GenBank/DDBJ databases">
        <authorList>
            <person name="Sun Q."/>
            <person name="Mori K."/>
        </authorList>
    </citation>
    <scope>NUCLEOTIDE SEQUENCE [LARGE SCALE GENOMIC DNA]</scope>
    <source>
        <strain evidence="1 2">CCM 7765</strain>
    </source>
</reference>
<keyword evidence="2" id="KW-1185">Reference proteome</keyword>
<dbReference type="RefSeq" id="WP_013667340.1">
    <property type="nucleotide sequence ID" value="NZ_JBHLWO010000002.1"/>
</dbReference>
<sequence length="64" mass="6902">MKNLNLNNFGVEEMNASELRTVEGGGPVNDLLGIVVGGTRTILKDTFEYVGKTATTLLQTIFSL</sequence>
<comment type="caution">
    <text evidence="1">The sequence shown here is derived from an EMBL/GenBank/DDBJ whole genome shotgun (WGS) entry which is preliminary data.</text>
</comment>
<protein>
    <recommendedName>
        <fullName evidence="3">Lactobin A/cerein 7B family class IIb bacteriocin</fullName>
    </recommendedName>
</protein>
<dbReference type="EMBL" id="JBHLWO010000002">
    <property type="protein sequence ID" value="MFC0319777.1"/>
    <property type="molecule type" value="Genomic_DNA"/>
</dbReference>
<proteinExistence type="predicted"/>
<organism evidence="1 2">
    <name type="scientific">Olivibacter oleidegradans</name>
    <dbReference type="NCBI Taxonomy" id="760123"/>
    <lineage>
        <taxon>Bacteria</taxon>
        <taxon>Pseudomonadati</taxon>
        <taxon>Bacteroidota</taxon>
        <taxon>Sphingobacteriia</taxon>
        <taxon>Sphingobacteriales</taxon>
        <taxon>Sphingobacteriaceae</taxon>
        <taxon>Olivibacter</taxon>
    </lineage>
</organism>
<evidence type="ECO:0008006" key="3">
    <source>
        <dbReference type="Google" id="ProtNLM"/>
    </source>
</evidence>